<evidence type="ECO:0000256" key="6">
    <source>
        <dbReference type="ARBA" id="ARBA00030452"/>
    </source>
</evidence>
<dbReference type="Pfam" id="PF09743">
    <property type="entry name" value="E3_UFM1_ligase"/>
    <property type="match status" value="1"/>
</dbReference>
<dbReference type="GO" id="GO:0005789">
    <property type="term" value="C:endoplasmic reticulum membrane"/>
    <property type="evidence" value="ECO:0007669"/>
    <property type="project" value="TreeGrafter"/>
</dbReference>
<dbReference type="Pfam" id="PF25041">
    <property type="entry name" value="UFL1_C"/>
    <property type="match status" value="1"/>
</dbReference>
<dbReference type="PANTHER" id="PTHR31057:SF0">
    <property type="entry name" value="E3 UFM1-PROTEIN LIGASE 1"/>
    <property type="match status" value="1"/>
</dbReference>
<dbReference type="STRING" id="131310.A0A0N4ZNS8"/>
<dbReference type="InterPro" id="IPR056761">
    <property type="entry name" value="Ufl1-like_C"/>
</dbReference>
<reference evidence="12" key="1">
    <citation type="submission" date="2017-02" db="UniProtKB">
        <authorList>
            <consortium name="WormBaseParasite"/>
        </authorList>
    </citation>
    <scope>IDENTIFICATION</scope>
</reference>
<sequence length="756" mass="85613">MASWADIQKLAAELQLAQNIESEKKLSDVNVIEIVSKLRDLRMIDIVFTGDGKEYVTRKHLKNEIKNECVEKKGRISFDELVMNLNVEYEHITDAVRDITTNDNQFICHQSELYTKDFMDNLCIEISNKLDEFGTMSVLTLTKMFDLPTTIINNYIINEIGGKINATRDGDQIYTRNYLIVQKVCIASIIGSLTKVIPIEQILDSISLSNTIFWGLWNELENEKLINGKVFGSKNVLKGTYYIPDCFTKLCNKYIKNKFDSDSLFEISILKKFFMANVDETFDTIYGKDFSKKNIVQLESIVIKNDKLEELVSEMKNEIKSNEYIYVLESINEKLSISLEEEDAEIIGQKYLKPINDFILIHSDEGSLICYSKTLIDKIRIFLEPIVKELAGKEAPNLIITMKEQSKVGKQQQNSDDEDWGTIKSGKGGKKKGGFSKKSSKKSKTPETHKTKIQLPNKDLLLAINKENIAPKNIVDTIYKDISNGLEDLFNSEIEKTITSLSLSININQKRNRKLLEESARALYHSFCIFEQGTLFFTGMFYNKLFMLNIFIDKTGSDLKDYLLKNTGIEFSNIILTIVSGIEDEDFTIASKRDKVIKNMDCNDDVKEDIISLYSATNSGEVDKFHEAVKVLGNKGGCGLVFDKPNKESSEDILQKYKEGLKDALSNSNDHATSLLLIILILFAERLNVAIKASGKFVGNLIINLKLSNKINEDESSLLVSSQGAVIEIFKSKGNADPILKEQLDEAIDTLKRIVT</sequence>
<dbReference type="GO" id="GO:0032434">
    <property type="term" value="P:regulation of proteasomal ubiquitin-dependent protein catabolic process"/>
    <property type="evidence" value="ECO:0007669"/>
    <property type="project" value="TreeGrafter"/>
</dbReference>
<feature type="domain" description="E3 UFM1-protein ligase 1-like" evidence="9">
    <location>
        <begin position="516"/>
        <end position="642"/>
    </location>
</feature>
<dbReference type="Proteomes" id="UP000038045">
    <property type="component" value="Unplaced"/>
</dbReference>
<evidence type="ECO:0000313" key="12">
    <source>
        <dbReference type="WBParaSite" id="PTRK_0001019100.1"/>
    </source>
</evidence>
<evidence type="ECO:0000313" key="11">
    <source>
        <dbReference type="Proteomes" id="UP000038045"/>
    </source>
</evidence>
<protein>
    <recommendedName>
        <fullName evidence="3">E3 UFM1-protein ligase 1 homolog</fullName>
    </recommendedName>
    <alternativeName>
        <fullName evidence="6">E3 UFM1-protein transferase 1 homolog</fullName>
    </alternativeName>
</protein>
<dbReference type="InterPro" id="IPR056579">
    <property type="entry name" value="Ufl1_N"/>
</dbReference>
<evidence type="ECO:0000256" key="7">
    <source>
        <dbReference type="SAM" id="MobiDB-lite"/>
    </source>
</evidence>
<feature type="compositionally biased region" description="Basic residues" evidence="7">
    <location>
        <begin position="427"/>
        <end position="443"/>
    </location>
</feature>
<dbReference type="InterPro" id="IPR018611">
    <property type="entry name" value="Ufl1"/>
</dbReference>
<accession>A0A0N4ZNS8</accession>
<keyword evidence="4" id="KW-0808">Transferase</keyword>
<feature type="domain" description="E3 UFM1-protein ligase 1-like N-terminal" evidence="8">
    <location>
        <begin position="6"/>
        <end position="279"/>
    </location>
</feature>
<evidence type="ECO:0000259" key="10">
    <source>
        <dbReference type="Pfam" id="PF25041"/>
    </source>
</evidence>
<evidence type="ECO:0000256" key="2">
    <source>
        <dbReference type="ARBA" id="ARBA00010789"/>
    </source>
</evidence>
<name>A0A0N4ZNS8_PARTI</name>
<dbReference type="AlphaFoldDB" id="A0A0N4ZNS8"/>
<proteinExistence type="inferred from homology"/>
<evidence type="ECO:0000256" key="1">
    <source>
        <dbReference type="ARBA" id="ARBA00003950"/>
    </source>
</evidence>
<comment type="function">
    <text evidence="1">E3 UFM1-protein ligase that mediates ufmylation of target proteins.</text>
</comment>
<organism evidence="11 12">
    <name type="scientific">Parastrongyloides trichosuri</name>
    <name type="common">Possum-specific nematode worm</name>
    <dbReference type="NCBI Taxonomy" id="131310"/>
    <lineage>
        <taxon>Eukaryota</taxon>
        <taxon>Metazoa</taxon>
        <taxon>Ecdysozoa</taxon>
        <taxon>Nematoda</taxon>
        <taxon>Chromadorea</taxon>
        <taxon>Rhabditida</taxon>
        <taxon>Tylenchina</taxon>
        <taxon>Panagrolaimomorpha</taxon>
        <taxon>Strongyloidoidea</taxon>
        <taxon>Strongyloididae</taxon>
        <taxon>Parastrongyloides</taxon>
    </lineage>
</organism>
<feature type="region of interest" description="Disordered" evidence="7">
    <location>
        <begin position="405"/>
        <end position="450"/>
    </location>
</feature>
<keyword evidence="5" id="KW-0833">Ubl conjugation pathway</keyword>
<keyword evidence="11" id="KW-1185">Reference proteome</keyword>
<dbReference type="GO" id="GO:0061666">
    <property type="term" value="F:UFM1 ligase activity"/>
    <property type="evidence" value="ECO:0007669"/>
    <property type="project" value="InterPro"/>
</dbReference>
<evidence type="ECO:0000256" key="4">
    <source>
        <dbReference type="ARBA" id="ARBA00022679"/>
    </source>
</evidence>
<dbReference type="GO" id="GO:1990592">
    <property type="term" value="P:protein K69-linked ufmylation"/>
    <property type="evidence" value="ECO:0007669"/>
    <property type="project" value="TreeGrafter"/>
</dbReference>
<comment type="similarity">
    <text evidence="2">Belongs to the UFL1 family.</text>
</comment>
<evidence type="ECO:0000256" key="3">
    <source>
        <dbReference type="ARBA" id="ARBA00014160"/>
    </source>
</evidence>
<evidence type="ECO:0000259" key="9">
    <source>
        <dbReference type="Pfam" id="PF23659"/>
    </source>
</evidence>
<dbReference type="PANTHER" id="PTHR31057">
    <property type="entry name" value="E3 UFM1-PROTEIN LIGASE 1"/>
    <property type="match status" value="1"/>
</dbReference>
<feature type="domain" description="E3 UFM1-protein ligase-like C-terminal" evidence="10">
    <location>
        <begin position="653"/>
        <end position="737"/>
    </location>
</feature>
<evidence type="ECO:0000256" key="5">
    <source>
        <dbReference type="ARBA" id="ARBA00022786"/>
    </source>
</evidence>
<evidence type="ECO:0000259" key="8">
    <source>
        <dbReference type="Pfam" id="PF09743"/>
    </source>
</evidence>
<dbReference type="GO" id="GO:0034976">
    <property type="term" value="P:response to endoplasmic reticulum stress"/>
    <property type="evidence" value="ECO:0007669"/>
    <property type="project" value="TreeGrafter"/>
</dbReference>
<dbReference type="WBParaSite" id="PTRK_0001019100.1">
    <property type="protein sequence ID" value="PTRK_0001019100.1"/>
    <property type="gene ID" value="PTRK_0001019100"/>
</dbReference>
<dbReference type="Pfam" id="PF23659">
    <property type="entry name" value="UFL1"/>
    <property type="match status" value="1"/>
</dbReference>
<dbReference type="InterPro" id="IPR056580">
    <property type="entry name" value="Ufl1_dom"/>
</dbReference>